<dbReference type="OrthoDB" id="3226781at2"/>
<feature type="domain" description="GerMN" evidence="2">
    <location>
        <begin position="181"/>
        <end position="300"/>
    </location>
</feature>
<dbReference type="Pfam" id="PF10647">
    <property type="entry name" value="Gmad1"/>
    <property type="match status" value="1"/>
</dbReference>
<dbReference type="Proteomes" id="UP000268652">
    <property type="component" value="Unassembled WGS sequence"/>
</dbReference>
<proteinExistence type="predicted"/>
<feature type="domain" description="Lipoprotein LpqB N-terminal" evidence="4">
    <location>
        <begin position="55"/>
        <end position="173"/>
    </location>
</feature>
<dbReference type="Pfam" id="PF10646">
    <property type="entry name" value="Germane"/>
    <property type="match status" value="1"/>
</dbReference>
<keyword evidence="7" id="KW-1185">Reference proteome</keyword>
<feature type="domain" description="Lipoprotein LpqB C-terminal" evidence="3">
    <location>
        <begin position="339"/>
        <end position="604"/>
    </location>
</feature>
<evidence type="ECO:0000259" key="4">
    <source>
        <dbReference type="Pfam" id="PF25976"/>
    </source>
</evidence>
<name>A0A3A9W4Z8_9ACTN</name>
<evidence type="ECO:0000259" key="2">
    <source>
        <dbReference type="Pfam" id="PF10646"/>
    </source>
</evidence>
<keyword evidence="1" id="KW-0732">Signal</keyword>
<reference evidence="7 8" key="1">
    <citation type="submission" date="2018-09" db="EMBL/GenBank/DDBJ databases">
        <title>Streptomyces sp. nov. DS1-2, an endophytic actinomycete isolated from roots of Dendrobium scabrilingue.</title>
        <authorList>
            <person name="Kuncharoen N."/>
            <person name="Kudo T."/>
            <person name="Ohkuma M."/>
            <person name="Yuki M."/>
            <person name="Tanasupawat S."/>
        </authorList>
    </citation>
    <scope>NUCLEOTIDE SEQUENCE [LARGE SCALE GENOMIC DNA]</scope>
    <source>
        <strain evidence="5 8">AZ1-7</strain>
        <strain evidence="6 7">DS1-2</strain>
    </source>
</reference>
<organism evidence="5 8">
    <name type="scientific">Streptomyces radicis</name>
    <dbReference type="NCBI Taxonomy" id="1750517"/>
    <lineage>
        <taxon>Bacteria</taxon>
        <taxon>Bacillati</taxon>
        <taxon>Actinomycetota</taxon>
        <taxon>Actinomycetes</taxon>
        <taxon>Kitasatosporales</taxon>
        <taxon>Streptomycetaceae</taxon>
        <taxon>Streptomyces</taxon>
    </lineage>
</organism>
<protein>
    <recommendedName>
        <fullName evidence="9">GerMN domain-containing protein</fullName>
    </recommendedName>
</protein>
<evidence type="ECO:0000259" key="3">
    <source>
        <dbReference type="Pfam" id="PF10647"/>
    </source>
</evidence>
<evidence type="ECO:0000313" key="6">
    <source>
        <dbReference type="EMBL" id="RKN20762.1"/>
    </source>
</evidence>
<feature type="signal peptide" evidence="1">
    <location>
        <begin position="1"/>
        <end position="28"/>
    </location>
</feature>
<comment type="caution">
    <text evidence="5">The sequence shown here is derived from an EMBL/GenBank/DDBJ whole genome shotgun (WGS) entry which is preliminary data.</text>
</comment>
<dbReference type="PROSITE" id="PS51257">
    <property type="entry name" value="PROKAR_LIPOPROTEIN"/>
    <property type="match status" value="1"/>
</dbReference>
<evidence type="ECO:0008006" key="9">
    <source>
        <dbReference type="Google" id="ProtNLM"/>
    </source>
</evidence>
<evidence type="ECO:0000313" key="7">
    <source>
        <dbReference type="Proteomes" id="UP000268652"/>
    </source>
</evidence>
<dbReference type="AlphaFoldDB" id="A0A3A9W4Z8"/>
<dbReference type="EMBL" id="RBDY01000012">
    <property type="protein sequence ID" value="RKN20762.1"/>
    <property type="molecule type" value="Genomic_DNA"/>
</dbReference>
<dbReference type="InterPro" id="IPR019606">
    <property type="entry name" value="GerMN"/>
</dbReference>
<dbReference type="Pfam" id="PF25976">
    <property type="entry name" value="LpqB_N"/>
    <property type="match status" value="1"/>
</dbReference>
<feature type="chain" id="PRO_5017478338" description="GerMN domain-containing protein" evidence="1">
    <location>
        <begin position="29"/>
        <end position="605"/>
    </location>
</feature>
<sequence length="605" mass="63209">MGTDRIRRRRAAAGLLSAGLLVTGCASMPDGGPVQSVDSSEASDADAQVLVYGVPPEEGMLPQQIVRGFLEAVTSDDPDYEMAKRYLTPGGAEEWDPFFSTTVLASGPRLSGPAGEGERVELSGLRLATVDGAHGYDPRAGTYTASFELEQVDGEWRIDALPDGVVMGEADFRRIYRSADTFYYADMGGEWGRPADETDVLVPDPVYVRSRIDPVRDVIEALLDGPSEWQAPVVSTMFPDGAALADGQRPAIDDSGRLTVGLSGVPEGWSRDSCERMASQLLHTVRDLASAEVTEVRLRTESGASLCGLDDAAAEETAPGALDGEVNRAYFLGETGRLMSLAQRDGTSRPVSGAFGDENAGLRSAAVSRDGALAAGVSADGSVLDIAPLGAGGARETALTSESSGEAAGLSAPSWDGLGDLWVADRDPDAPRLLRLTGGEGAAREIPVQGLAPGERIDAVRVAPDGVRIVALVSDGEATSLQMGRVERTAGPEGETVRVAALREVAPRLVDVVAVSWAGSSTLVVVGRPADGVQQVQYLAIDGSSTNLPTVPGLNQVVEVAASEDAEQPLLAQIDAGIVRLDRDDPEWKLVMDGGAEGYAPVYPG</sequence>
<dbReference type="InterPro" id="IPR059026">
    <property type="entry name" value="LpqB_N"/>
</dbReference>
<dbReference type="RefSeq" id="WP_120698114.1">
    <property type="nucleotide sequence ID" value="NZ_RBDX01000013.1"/>
</dbReference>
<evidence type="ECO:0000313" key="5">
    <source>
        <dbReference type="EMBL" id="RKN07782.1"/>
    </source>
</evidence>
<dbReference type="InterPro" id="IPR018910">
    <property type="entry name" value="LpqB_C"/>
</dbReference>
<accession>A0A3A9W4Z8</accession>
<evidence type="ECO:0000256" key="1">
    <source>
        <dbReference type="SAM" id="SignalP"/>
    </source>
</evidence>
<dbReference type="SUPFAM" id="SSF63829">
    <property type="entry name" value="Calcium-dependent phosphotriesterase"/>
    <property type="match status" value="1"/>
</dbReference>
<dbReference type="Proteomes" id="UP000275024">
    <property type="component" value="Unassembled WGS sequence"/>
</dbReference>
<evidence type="ECO:0000313" key="8">
    <source>
        <dbReference type="Proteomes" id="UP000275024"/>
    </source>
</evidence>
<dbReference type="EMBL" id="RBDX01000013">
    <property type="protein sequence ID" value="RKN07782.1"/>
    <property type="molecule type" value="Genomic_DNA"/>
</dbReference>
<gene>
    <name evidence="6" type="ORF">D7318_17920</name>
    <name evidence="5" type="ORF">D7319_17000</name>
</gene>